<keyword evidence="3 6" id="KW-0238">DNA-binding</keyword>
<comment type="function">
    <text evidence="6">The RuvA-RuvB-RuvC complex processes Holliday junction (HJ) DNA during genetic recombination and DNA repair, while the RuvA-RuvB complex plays an important role in the rescue of blocked DNA replication forks via replication fork reversal (RFR). RuvA specifically binds to HJ cruciform DNA, conferring on it an open structure. The RuvB hexamer acts as an ATP-dependent pump, pulling dsDNA into and through the RuvAB complex. HJ branch migration allows RuvC to scan DNA until it finds its consensus sequence, where it cleaves and resolves the cruciform DNA.</text>
</comment>
<dbReference type="GO" id="GO:0009379">
    <property type="term" value="C:Holliday junction helicase complex"/>
    <property type="evidence" value="ECO:0007669"/>
    <property type="project" value="InterPro"/>
</dbReference>
<dbReference type="InterPro" id="IPR013849">
    <property type="entry name" value="DNA_helicase_Holl-junc_RuvA_I"/>
</dbReference>
<sequence>MIAFLKGNFVNKTPANVVVEVNGVGYDVQISLNTFSAISQLDNGLLYTHLQITENAHTLFGFATINEKLLFLQLIAVSGVGASTARMMLSGMKPEEIIKAIVQSNTAQLEKIKGIGRKSAERLIVELKDKLAKLHDINVVSGLPTMPTVASDAVDALIALGIGKSLAEATVKKTMKEADEHITLEMLIKLSLKNL</sequence>
<dbReference type="InterPro" id="IPR011114">
    <property type="entry name" value="RuvA_C"/>
</dbReference>
<dbReference type="Gene3D" id="1.10.150.20">
    <property type="entry name" value="5' to 3' exonuclease, C-terminal subdomain"/>
    <property type="match status" value="1"/>
</dbReference>
<accession>A0A386HSB3</accession>
<dbReference type="GO" id="GO:0005524">
    <property type="term" value="F:ATP binding"/>
    <property type="evidence" value="ECO:0007669"/>
    <property type="project" value="InterPro"/>
</dbReference>
<dbReference type="GO" id="GO:0005737">
    <property type="term" value="C:cytoplasm"/>
    <property type="evidence" value="ECO:0007669"/>
    <property type="project" value="UniProtKB-SubCell"/>
</dbReference>
<comment type="caution">
    <text evidence="6">Lacks conserved residue(s) required for the propagation of feature annotation.</text>
</comment>
<dbReference type="Pfam" id="PF01330">
    <property type="entry name" value="RuvA_N"/>
    <property type="match status" value="1"/>
</dbReference>
<evidence type="ECO:0000259" key="7">
    <source>
        <dbReference type="SMART" id="SM00278"/>
    </source>
</evidence>
<evidence type="ECO:0000256" key="6">
    <source>
        <dbReference type="HAMAP-Rule" id="MF_00031"/>
    </source>
</evidence>
<dbReference type="InterPro" id="IPR010994">
    <property type="entry name" value="RuvA_2-like"/>
</dbReference>
<dbReference type="Proteomes" id="UP000266118">
    <property type="component" value="Chromosome"/>
</dbReference>
<dbReference type="GO" id="GO:0006281">
    <property type="term" value="P:DNA repair"/>
    <property type="evidence" value="ECO:0007669"/>
    <property type="project" value="UniProtKB-UniRule"/>
</dbReference>
<keyword evidence="9" id="KW-1185">Reference proteome</keyword>
<comment type="subunit">
    <text evidence="6">Homotetramer. Forms an RuvA(8)-RuvB(12)-Holliday junction (HJ) complex. HJ DNA is sandwiched between 2 RuvA tetramers; dsDNA enters through RuvA and exits via RuvB. An RuvB hexamer assembles on each DNA strand where it exits the tetramer. Each RuvB hexamer is contacted by two RuvA subunits (via domain III) on 2 adjacent RuvB subunits; this complex drives branch migration. In the full resolvosome a probable DNA-RuvA(4)-RuvB(12)-RuvC(2) complex forms which resolves the HJ.</text>
</comment>
<dbReference type="SUPFAM" id="SSF50249">
    <property type="entry name" value="Nucleic acid-binding proteins"/>
    <property type="match status" value="1"/>
</dbReference>
<dbReference type="KEGG" id="ark:D6B99_13815"/>
<dbReference type="Gene3D" id="2.40.50.140">
    <property type="entry name" value="Nucleic acid-binding proteins"/>
    <property type="match status" value="1"/>
</dbReference>
<comment type="subcellular location">
    <subcellularLocation>
        <location evidence="6">Cytoplasm</location>
    </subcellularLocation>
</comment>
<dbReference type="InterPro" id="IPR003583">
    <property type="entry name" value="Hlx-hairpin-Hlx_DNA-bd_motif"/>
</dbReference>
<dbReference type="AlphaFoldDB" id="A0A386HSB3"/>
<dbReference type="SUPFAM" id="SSF47781">
    <property type="entry name" value="RuvA domain 2-like"/>
    <property type="match status" value="1"/>
</dbReference>
<dbReference type="SMART" id="SM00278">
    <property type="entry name" value="HhH1"/>
    <property type="match status" value="2"/>
</dbReference>
<name>A0A386HSB3_9BACT</name>
<dbReference type="InterPro" id="IPR012340">
    <property type="entry name" value="NA-bd_OB-fold"/>
</dbReference>
<dbReference type="GO" id="GO:0000400">
    <property type="term" value="F:four-way junction DNA binding"/>
    <property type="evidence" value="ECO:0007669"/>
    <property type="project" value="UniProtKB-UniRule"/>
</dbReference>
<dbReference type="OrthoDB" id="5293449at2"/>
<feature type="domain" description="Helix-hairpin-helix DNA-binding motif class 1" evidence="7">
    <location>
        <begin position="72"/>
        <end position="91"/>
    </location>
</feature>
<evidence type="ECO:0000256" key="3">
    <source>
        <dbReference type="ARBA" id="ARBA00023125"/>
    </source>
</evidence>
<feature type="domain" description="Helix-hairpin-helix DNA-binding motif class 1" evidence="7">
    <location>
        <begin position="107"/>
        <end position="126"/>
    </location>
</feature>
<keyword evidence="5 6" id="KW-0234">DNA repair</keyword>
<dbReference type="CDD" id="cd14332">
    <property type="entry name" value="UBA_RuvA_C"/>
    <property type="match status" value="1"/>
</dbReference>
<dbReference type="GO" id="GO:0006310">
    <property type="term" value="P:DNA recombination"/>
    <property type="evidence" value="ECO:0007669"/>
    <property type="project" value="UniProtKB-UniRule"/>
</dbReference>
<feature type="region of interest" description="Domain III" evidence="6">
    <location>
        <begin position="151"/>
        <end position="195"/>
    </location>
</feature>
<organism evidence="8 9">
    <name type="scientific">Arachidicoccus soli</name>
    <dbReference type="NCBI Taxonomy" id="2341117"/>
    <lineage>
        <taxon>Bacteria</taxon>
        <taxon>Pseudomonadati</taxon>
        <taxon>Bacteroidota</taxon>
        <taxon>Chitinophagia</taxon>
        <taxon>Chitinophagales</taxon>
        <taxon>Chitinophagaceae</taxon>
        <taxon>Arachidicoccus</taxon>
    </lineage>
</organism>
<dbReference type="EMBL" id="CP032489">
    <property type="protein sequence ID" value="AYD48582.1"/>
    <property type="molecule type" value="Genomic_DNA"/>
</dbReference>
<dbReference type="HAMAP" id="MF_00031">
    <property type="entry name" value="DNA_HJ_migration_RuvA"/>
    <property type="match status" value="1"/>
</dbReference>
<keyword evidence="1 6" id="KW-0963">Cytoplasm</keyword>
<keyword evidence="4 6" id="KW-0233">DNA recombination</keyword>
<evidence type="ECO:0000256" key="1">
    <source>
        <dbReference type="ARBA" id="ARBA00022490"/>
    </source>
</evidence>
<evidence type="ECO:0000256" key="4">
    <source>
        <dbReference type="ARBA" id="ARBA00023172"/>
    </source>
</evidence>
<dbReference type="GO" id="GO:0048476">
    <property type="term" value="C:Holliday junction resolvase complex"/>
    <property type="evidence" value="ECO:0007669"/>
    <property type="project" value="UniProtKB-UniRule"/>
</dbReference>
<gene>
    <name evidence="6 8" type="primary">ruvA</name>
    <name evidence="8" type="ORF">D6B99_13815</name>
</gene>
<proteinExistence type="inferred from homology"/>
<dbReference type="InterPro" id="IPR036267">
    <property type="entry name" value="RuvA_C_sf"/>
</dbReference>
<reference evidence="8 9" key="1">
    <citation type="submission" date="2018-09" db="EMBL/GenBank/DDBJ databases">
        <title>Arachidicoccus sp. nov., a bacterium isolated from soil.</title>
        <authorList>
            <person name="Weon H.-Y."/>
            <person name="Kwon S.-W."/>
            <person name="Lee S.A."/>
        </authorList>
    </citation>
    <scope>NUCLEOTIDE SEQUENCE [LARGE SCALE GENOMIC DNA]</scope>
    <source>
        <strain evidence="8 9">KIS59-12</strain>
    </source>
</reference>
<comment type="similarity">
    <text evidence="6">Belongs to the RuvA family.</text>
</comment>
<evidence type="ECO:0000256" key="2">
    <source>
        <dbReference type="ARBA" id="ARBA00022763"/>
    </source>
</evidence>
<evidence type="ECO:0000313" key="9">
    <source>
        <dbReference type="Proteomes" id="UP000266118"/>
    </source>
</evidence>
<dbReference type="SUPFAM" id="SSF46929">
    <property type="entry name" value="DNA helicase RuvA subunit, C-terminal domain"/>
    <property type="match status" value="1"/>
</dbReference>
<dbReference type="RefSeq" id="WP_119989471.1">
    <property type="nucleotide sequence ID" value="NZ_CP032489.1"/>
</dbReference>
<dbReference type="InterPro" id="IPR000085">
    <property type="entry name" value="RuvA"/>
</dbReference>
<keyword evidence="2 6" id="KW-0227">DNA damage</keyword>
<dbReference type="Pfam" id="PF14520">
    <property type="entry name" value="HHH_5"/>
    <property type="match status" value="1"/>
</dbReference>
<evidence type="ECO:0000256" key="5">
    <source>
        <dbReference type="ARBA" id="ARBA00023204"/>
    </source>
</evidence>
<dbReference type="NCBIfam" id="TIGR00084">
    <property type="entry name" value="ruvA"/>
    <property type="match status" value="1"/>
</dbReference>
<dbReference type="GO" id="GO:0009378">
    <property type="term" value="F:four-way junction helicase activity"/>
    <property type="evidence" value="ECO:0007669"/>
    <property type="project" value="InterPro"/>
</dbReference>
<evidence type="ECO:0000313" key="8">
    <source>
        <dbReference type="EMBL" id="AYD48582.1"/>
    </source>
</evidence>
<protein>
    <recommendedName>
        <fullName evidence="6">Holliday junction branch migration complex subunit RuvA</fullName>
    </recommendedName>
</protein>
<comment type="domain">
    <text evidence="6">Has three domains with a flexible linker between the domains II and III and assumes an 'L' shape. Domain III is highly mobile and contacts RuvB.</text>
</comment>
<dbReference type="Gene3D" id="1.10.8.10">
    <property type="entry name" value="DNA helicase RuvA subunit, C-terminal domain"/>
    <property type="match status" value="1"/>
</dbReference>